<gene>
    <name evidence="1" type="ORF">CCAX7_24470</name>
</gene>
<dbReference type="Pfam" id="PF03567">
    <property type="entry name" value="Sulfotransfer_2"/>
    <property type="match status" value="1"/>
</dbReference>
<dbReference type="KEGG" id="ccot:CCAX7_24470"/>
<dbReference type="AlphaFoldDB" id="A0A402CVE3"/>
<evidence type="ECO:0000313" key="1">
    <source>
        <dbReference type="EMBL" id="BDI30396.1"/>
    </source>
</evidence>
<dbReference type="GO" id="GO:0008146">
    <property type="term" value="F:sulfotransferase activity"/>
    <property type="evidence" value="ECO:0007669"/>
    <property type="project" value="InterPro"/>
</dbReference>
<name>A0A402CVE3_9BACT</name>
<dbReference type="OrthoDB" id="458615at2"/>
<dbReference type="InterPro" id="IPR027417">
    <property type="entry name" value="P-loop_NTPase"/>
</dbReference>
<dbReference type="Proteomes" id="UP000287394">
    <property type="component" value="Chromosome"/>
</dbReference>
<protein>
    <submittedName>
        <fullName evidence="1">Uncharacterized protein</fullName>
    </submittedName>
</protein>
<dbReference type="InterPro" id="IPR053259">
    <property type="entry name" value="Golvesin-related_Golgi"/>
</dbReference>
<evidence type="ECO:0000313" key="2">
    <source>
        <dbReference type="Proteomes" id="UP000287394"/>
    </source>
</evidence>
<dbReference type="GO" id="GO:0016020">
    <property type="term" value="C:membrane"/>
    <property type="evidence" value="ECO:0007669"/>
    <property type="project" value="InterPro"/>
</dbReference>
<dbReference type="EMBL" id="AP025739">
    <property type="protein sequence ID" value="BDI30396.1"/>
    <property type="molecule type" value="Genomic_DNA"/>
</dbReference>
<dbReference type="Gene3D" id="3.40.50.300">
    <property type="entry name" value="P-loop containing nucleotide triphosphate hydrolases"/>
    <property type="match status" value="1"/>
</dbReference>
<accession>A0A402CVE3</accession>
<proteinExistence type="predicted"/>
<dbReference type="RefSeq" id="WP_119321354.1">
    <property type="nucleotide sequence ID" value="NZ_AP025739.1"/>
</dbReference>
<sequence length="304" mass="34409">MNGVDNKENKDNDDCLIFLHIPKAAGTTFAQILQQRYPGGSLEWLGSEGAMSADEAFEALSSTRKAEVGAVMGHINFGGHRLLPKPARYVTFMRHPVDRIVSHYYHVLRNPQHYLHDEVRSKKMDLAAYAASDLSLELENDQTRMIAGNGVYESDAEMLETAYRNIDQHFACIGVTERFAESVLLISHLRGWSIPYYQDVNIGANKPRNSAVSDEVIAIIEGRNHCDMELYRYAQTRLTEQLDASMPDWKTQTERFLWRNHQYARVAQAKNLIRRGVGASIRLLKGGMHTQSALQPQSTMNTLL</sequence>
<dbReference type="PANTHER" id="PTHR32301">
    <property type="entry name" value="COUNTIN RECEPTOR CNR3-RELATED"/>
    <property type="match status" value="1"/>
</dbReference>
<organism evidence="1 2">
    <name type="scientific">Capsulimonas corticalis</name>
    <dbReference type="NCBI Taxonomy" id="2219043"/>
    <lineage>
        <taxon>Bacteria</taxon>
        <taxon>Bacillati</taxon>
        <taxon>Armatimonadota</taxon>
        <taxon>Armatimonadia</taxon>
        <taxon>Capsulimonadales</taxon>
        <taxon>Capsulimonadaceae</taxon>
        <taxon>Capsulimonas</taxon>
    </lineage>
</organism>
<dbReference type="PANTHER" id="PTHR32301:SF6">
    <property type="entry name" value="GOLVESIN-RELATED"/>
    <property type="match status" value="1"/>
</dbReference>
<dbReference type="SUPFAM" id="SSF52540">
    <property type="entry name" value="P-loop containing nucleoside triphosphate hydrolases"/>
    <property type="match status" value="1"/>
</dbReference>
<dbReference type="InterPro" id="IPR005331">
    <property type="entry name" value="Sulfotransferase"/>
</dbReference>
<reference evidence="1 2" key="1">
    <citation type="journal article" date="2019" name="Int. J. Syst. Evol. Microbiol.">
        <title>Capsulimonas corticalis gen. nov., sp. nov., an aerobic capsulated bacterium, of a novel bacterial order, Capsulimonadales ord. nov., of the class Armatimonadia of the phylum Armatimonadetes.</title>
        <authorList>
            <person name="Li J."/>
            <person name="Kudo C."/>
            <person name="Tonouchi A."/>
        </authorList>
    </citation>
    <scope>NUCLEOTIDE SEQUENCE [LARGE SCALE GENOMIC DNA]</scope>
    <source>
        <strain evidence="1 2">AX-7</strain>
    </source>
</reference>
<keyword evidence="2" id="KW-1185">Reference proteome</keyword>